<dbReference type="GO" id="GO:0043565">
    <property type="term" value="F:sequence-specific DNA binding"/>
    <property type="evidence" value="ECO:0007669"/>
    <property type="project" value="InterPro"/>
</dbReference>
<dbReference type="InterPro" id="IPR050204">
    <property type="entry name" value="AraC_XylS_family_regulators"/>
</dbReference>
<proteinExistence type="predicted"/>
<dbReference type="InterPro" id="IPR018062">
    <property type="entry name" value="HTH_AraC-typ_CS"/>
</dbReference>
<sequence length="258" mass="29115">MLIYIAHGTRRYHQQPVIPHPRHTWEFQAVAEGQICPVIPDRKMSASSRRLWVFPPNHIHGWTGIPKEEACVGVAHFDHVPNVLHSALNDSNGVSIPLSVSLANHLIRSFSELEEHTSKRHEHLDLRAQHLLLELTLLVLDDLKITDKAHTDQAKTLVQRCMGWYAANITDRPTVHEMAEAHGYSASQLRRLFVKSGVSSPFKAMHLIQLERAKYLLNSTDESLSRIAYLSGFASLSAFSRAIKQMTGSSPSDLREQQ</sequence>
<dbReference type="Pfam" id="PF12833">
    <property type="entry name" value="HTH_18"/>
    <property type="match status" value="1"/>
</dbReference>
<dbReference type="RefSeq" id="WP_145073359.1">
    <property type="nucleotide sequence ID" value="NZ_CP036425.1"/>
</dbReference>
<evidence type="ECO:0000313" key="6">
    <source>
        <dbReference type="EMBL" id="QDU32197.1"/>
    </source>
</evidence>
<dbReference type="PANTHER" id="PTHR46796">
    <property type="entry name" value="HTH-TYPE TRANSCRIPTIONAL ACTIVATOR RHAS-RELATED"/>
    <property type="match status" value="1"/>
</dbReference>
<dbReference type="Proteomes" id="UP000317369">
    <property type="component" value="Chromosome"/>
</dbReference>
<evidence type="ECO:0000259" key="5">
    <source>
        <dbReference type="PROSITE" id="PS01124"/>
    </source>
</evidence>
<dbReference type="Gene3D" id="1.10.10.60">
    <property type="entry name" value="Homeodomain-like"/>
    <property type="match status" value="1"/>
</dbReference>
<dbReference type="InterPro" id="IPR018060">
    <property type="entry name" value="HTH_AraC"/>
</dbReference>
<keyword evidence="1" id="KW-0805">Transcription regulation</keyword>
<reference evidence="6 7" key="1">
    <citation type="submission" date="2019-02" db="EMBL/GenBank/DDBJ databases">
        <title>Deep-cultivation of Planctomycetes and their phenomic and genomic characterization uncovers novel biology.</title>
        <authorList>
            <person name="Wiegand S."/>
            <person name="Jogler M."/>
            <person name="Boedeker C."/>
            <person name="Pinto D."/>
            <person name="Vollmers J."/>
            <person name="Rivas-Marin E."/>
            <person name="Kohn T."/>
            <person name="Peeters S.H."/>
            <person name="Heuer A."/>
            <person name="Rast P."/>
            <person name="Oberbeckmann S."/>
            <person name="Bunk B."/>
            <person name="Jeske O."/>
            <person name="Meyerdierks A."/>
            <person name="Storesund J.E."/>
            <person name="Kallscheuer N."/>
            <person name="Luecker S."/>
            <person name="Lage O.M."/>
            <person name="Pohl T."/>
            <person name="Merkel B.J."/>
            <person name="Hornburger P."/>
            <person name="Mueller R.-W."/>
            <person name="Bruemmer F."/>
            <person name="Labrenz M."/>
            <person name="Spormann A.M."/>
            <person name="Op den Camp H."/>
            <person name="Overmann J."/>
            <person name="Amann R."/>
            <person name="Jetten M.S.M."/>
            <person name="Mascher T."/>
            <person name="Medema M.H."/>
            <person name="Devos D.P."/>
            <person name="Kaster A.-K."/>
            <person name="Ovreas L."/>
            <person name="Rohde M."/>
            <person name="Galperin M.Y."/>
            <person name="Jogler C."/>
        </authorList>
    </citation>
    <scope>NUCLEOTIDE SEQUENCE [LARGE SCALE GENOMIC DNA]</scope>
    <source>
        <strain evidence="6 7">KS4</strain>
    </source>
</reference>
<dbReference type="KEGG" id="pcor:KS4_02260"/>
<dbReference type="EMBL" id="CP036425">
    <property type="protein sequence ID" value="QDU32197.1"/>
    <property type="molecule type" value="Genomic_DNA"/>
</dbReference>
<evidence type="ECO:0000256" key="1">
    <source>
        <dbReference type="ARBA" id="ARBA00023015"/>
    </source>
</evidence>
<dbReference type="InterPro" id="IPR009057">
    <property type="entry name" value="Homeodomain-like_sf"/>
</dbReference>
<evidence type="ECO:0000256" key="4">
    <source>
        <dbReference type="ARBA" id="ARBA00023163"/>
    </source>
</evidence>
<keyword evidence="3" id="KW-0010">Activator</keyword>
<dbReference type="GO" id="GO:0003700">
    <property type="term" value="F:DNA-binding transcription factor activity"/>
    <property type="evidence" value="ECO:0007669"/>
    <property type="project" value="InterPro"/>
</dbReference>
<keyword evidence="2" id="KW-0238">DNA-binding</keyword>
<dbReference type="PROSITE" id="PS01124">
    <property type="entry name" value="HTH_ARAC_FAMILY_2"/>
    <property type="match status" value="1"/>
</dbReference>
<protein>
    <submittedName>
        <fullName evidence="6">HTH-type transcriptional repressor of iron proteins A</fullName>
    </submittedName>
</protein>
<organism evidence="6 7">
    <name type="scientific">Poriferisphaera corsica</name>
    <dbReference type="NCBI Taxonomy" id="2528020"/>
    <lineage>
        <taxon>Bacteria</taxon>
        <taxon>Pseudomonadati</taxon>
        <taxon>Planctomycetota</taxon>
        <taxon>Phycisphaerae</taxon>
        <taxon>Phycisphaerales</taxon>
        <taxon>Phycisphaeraceae</taxon>
        <taxon>Poriferisphaera</taxon>
    </lineage>
</organism>
<keyword evidence="4" id="KW-0804">Transcription</keyword>
<dbReference type="OrthoDB" id="9799319at2"/>
<dbReference type="InterPro" id="IPR037923">
    <property type="entry name" value="HTH-like"/>
</dbReference>
<gene>
    <name evidence="6" type="primary">ripA</name>
    <name evidence="6" type="ORF">KS4_02260</name>
</gene>
<dbReference type="AlphaFoldDB" id="A0A517YPP6"/>
<dbReference type="SUPFAM" id="SSF51215">
    <property type="entry name" value="Regulatory protein AraC"/>
    <property type="match status" value="1"/>
</dbReference>
<dbReference type="PROSITE" id="PS00041">
    <property type="entry name" value="HTH_ARAC_FAMILY_1"/>
    <property type="match status" value="1"/>
</dbReference>
<feature type="domain" description="HTH araC/xylS-type" evidence="5">
    <location>
        <begin position="159"/>
        <end position="257"/>
    </location>
</feature>
<evidence type="ECO:0000256" key="3">
    <source>
        <dbReference type="ARBA" id="ARBA00023159"/>
    </source>
</evidence>
<dbReference type="SMART" id="SM00342">
    <property type="entry name" value="HTH_ARAC"/>
    <property type="match status" value="1"/>
</dbReference>
<dbReference type="SUPFAM" id="SSF46689">
    <property type="entry name" value="Homeodomain-like"/>
    <property type="match status" value="1"/>
</dbReference>
<name>A0A517YPP6_9BACT</name>
<evidence type="ECO:0000313" key="7">
    <source>
        <dbReference type="Proteomes" id="UP000317369"/>
    </source>
</evidence>
<keyword evidence="7" id="KW-1185">Reference proteome</keyword>
<accession>A0A517YPP6</accession>
<evidence type="ECO:0000256" key="2">
    <source>
        <dbReference type="ARBA" id="ARBA00023125"/>
    </source>
</evidence>